<accession>A0A0E9XR99</accession>
<organism evidence="1">
    <name type="scientific">Anguilla anguilla</name>
    <name type="common">European freshwater eel</name>
    <name type="synonym">Muraena anguilla</name>
    <dbReference type="NCBI Taxonomy" id="7936"/>
    <lineage>
        <taxon>Eukaryota</taxon>
        <taxon>Metazoa</taxon>
        <taxon>Chordata</taxon>
        <taxon>Craniata</taxon>
        <taxon>Vertebrata</taxon>
        <taxon>Euteleostomi</taxon>
        <taxon>Actinopterygii</taxon>
        <taxon>Neopterygii</taxon>
        <taxon>Teleostei</taxon>
        <taxon>Anguilliformes</taxon>
        <taxon>Anguillidae</taxon>
        <taxon>Anguilla</taxon>
    </lineage>
</organism>
<name>A0A0E9XR99_ANGAN</name>
<reference evidence="1" key="2">
    <citation type="journal article" date="2015" name="Fish Shellfish Immunol.">
        <title>Early steps in the European eel (Anguilla anguilla)-Vibrio vulnificus interaction in the gills: Role of the RtxA13 toxin.</title>
        <authorList>
            <person name="Callol A."/>
            <person name="Pajuelo D."/>
            <person name="Ebbesson L."/>
            <person name="Teles M."/>
            <person name="MacKenzie S."/>
            <person name="Amaro C."/>
        </authorList>
    </citation>
    <scope>NUCLEOTIDE SEQUENCE</scope>
</reference>
<proteinExistence type="predicted"/>
<dbReference type="EMBL" id="GBXM01003626">
    <property type="protein sequence ID" value="JAI04952.1"/>
    <property type="molecule type" value="Transcribed_RNA"/>
</dbReference>
<dbReference type="AlphaFoldDB" id="A0A0E9XR99"/>
<reference evidence="1" key="1">
    <citation type="submission" date="2014-11" db="EMBL/GenBank/DDBJ databases">
        <authorList>
            <person name="Amaro Gonzalez C."/>
        </authorList>
    </citation>
    <scope>NUCLEOTIDE SEQUENCE</scope>
</reference>
<sequence length="30" mass="3303">MSCVTHVKACVHISILVRITSLSIFVNTTE</sequence>
<protein>
    <submittedName>
        <fullName evidence="1">Uncharacterized protein</fullName>
    </submittedName>
</protein>
<evidence type="ECO:0000313" key="1">
    <source>
        <dbReference type="EMBL" id="JAI04952.1"/>
    </source>
</evidence>